<keyword evidence="3" id="KW-1185">Reference proteome</keyword>
<name>A0A0E0PWK9_ORYRU</name>
<evidence type="ECO:0000256" key="1">
    <source>
        <dbReference type="SAM" id="MobiDB-lite"/>
    </source>
</evidence>
<dbReference type="EnsemblPlants" id="ORUFI06G12000.1">
    <property type="protein sequence ID" value="ORUFI06G12000.1"/>
    <property type="gene ID" value="ORUFI06G12000"/>
</dbReference>
<dbReference type="HOGENOM" id="CLU_2430660_0_0_1"/>
<protein>
    <submittedName>
        <fullName evidence="2">Uncharacterized protein</fullName>
    </submittedName>
</protein>
<dbReference type="AlphaFoldDB" id="A0A0E0PWK9"/>
<reference evidence="3" key="1">
    <citation type="submission" date="2013-06" db="EMBL/GenBank/DDBJ databases">
        <authorList>
            <person name="Zhao Q."/>
        </authorList>
    </citation>
    <scope>NUCLEOTIDE SEQUENCE</scope>
    <source>
        <strain evidence="3">cv. W1943</strain>
    </source>
</reference>
<sequence length="100" mass="10734">MVKTSTEHFASLSYGLCARKLVELRGWSGRCPGSGSLDGGSVRHSVEQQTSRRGFAFGPVSLGQPRAADSDLSSPRRPPSPADRPVNVERWGIRVVVLTG</sequence>
<evidence type="ECO:0000313" key="2">
    <source>
        <dbReference type="EnsemblPlants" id="ORUFI06G12000.1"/>
    </source>
</evidence>
<dbReference type="OMA" id="PVNVERW"/>
<feature type="region of interest" description="Disordered" evidence="1">
    <location>
        <begin position="32"/>
        <end position="86"/>
    </location>
</feature>
<reference evidence="2" key="2">
    <citation type="submission" date="2015-06" db="UniProtKB">
        <authorList>
            <consortium name="EnsemblPlants"/>
        </authorList>
    </citation>
    <scope>IDENTIFICATION</scope>
</reference>
<proteinExistence type="predicted"/>
<dbReference type="Gramene" id="ORUFI06G12000.1">
    <property type="protein sequence ID" value="ORUFI06G12000.1"/>
    <property type="gene ID" value="ORUFI06G12000"/>
</dbReference>
<accession>A0A0E0PWK9</accession>
<dbReference type="Proteomes" id="UP000008022">
    <property type="component" value="Unassembled WGS sequence"/>
</dbReference>
<organism evidence="2 3">
    <name type="scientific">Oryza rufipogon</name>
    <name type="common">Brownbeard rice</name>
    <name type="synonym">Asian wild rice</name>
    <dbReference type="NCBI Taxonomy" id="4529"/>
    <lineage>
        <taxon>Eukaryota</taxon>
        <taxon>Viridiplantae</taxon>
        <taxon>Streptophyta</taxon>
        <taxon>Embryophyta</taxon>
        <taxon>Tracheophyta</taxon>
        <taxon>Spermatophyta</taxon>
        <taxon>Magnoliopsida</taxon>
        <taxon>Liliopsida</taxon>
        <taxon>Poales</taxon>
        <taxon>Poaceae</taxon>
        <taxon>BOP clade</taxon>
        <taxon>Oryzoideae</taxon>
        <taxon>Oryzeae</taxon>
        <taxon>Oryzinae</taxon>
        <taxon>Oryza</taxon>
    </lineage>
</organism>
<evidence type="ECO:0000313" key="3">
    <source>
        <dbReference type="Proteomes" id="UP000008022"/>
    </source>
</evidence>